<proteinExistence type="predicted"/>
<dbReference type="EMBL" id="JADKYB010000021">
    <property type="protein sequence ID" value="MBM9508928.1"/>
    <property type="molecule type" value="Genomic_DNA"/>
</dbReference>
<accession>A0ABS2U458</accession>
<comment type="caution">
    <text evidence="2">The sequence shown here is derived from an EMBL/GenBank/DDBJ whole genome shotgun (WGS) entry which is preliminary data.</text>
</comment>
<dbReference type="Proteomes" id="UP000749040">
    <property type="component" value="Unassembled WGS sequence"/>
</dbReference>
<dbReference type="PANTHER" id="PTHR35010:SF2">
    <property type="entry name" value="BLL4672 PROTEIN"/>
    <property type="match status" value="1"/>
</dbReference>
<dbReference type="Pfam" id="PF13560">
    <property type="entry name" value="HTH_31"/>
    <property type="match status" value="1"/>
</dbReference>
<dbReference type="InterPro" id="IPR041413">
    <property type="entry name" value="MLTR_LBD"/>
</dbReference>
<dbReference type="RefSeq" id="WP_205361431.1">
    <property type="nucleotide sequence ID" value="NZ_JADKYB010000021.1"/>
</dbReference>
<evidence type="ECO:0000313" key="3">
    <source>
        <dbReference type="Proteomes" id="UP000749040"/>
    </source>
</evidence>
<dbReference type="Pfam" id="PF17765">
    <property type="entry name" value="MLTR_LBD"/>
    <property type="match status" value="1"/>
</dbReference>
<dbReference type="CDD" id="cd00093">
    <property type="entry name" value="HTH_XRE"/>
    <property type="match status" value="1"/>
</dbReference>
<sequence>MAREELARFLRDRRAGLRPDHVALPAGPGRRTPGLRREEVAELAHMSTDYYVRLEQARGPRPSARILDGLAEALLLAPAERTHLFRLAGVVPEPPAGPPRRVRPHVTALLHRLPATAAVVTSADYEVLAWNPLADALLGGLAANPNLARRRFLLREPVLTCGHEDFAAFVVWRLRAAADRYPHDAELTSLLRELHDGSAEFRATWAANPVRAPGHRTKTMTHPDLGPLRINCDILTVPEDDQQVVLMTADPGTSTADAFLHLAAAGQSV</sequence>
<protein>
    <submittedName>
        <fullName evidence="2">Helix-turn-helix domain-containing protein</fullName>
    </submittedName>
</protein>
<dbReference type="PANTHER" id="PTHR35010">
    <property type="entry name" value="BLL4672 PROTEIN-RELATED"/>
    <property type="match status" value="1"/>
</dbReference>
<dbReference type="SMART" id="SM00530">
    <property type="entry name" value="HTH_XRE"/>
    <property type="match status" value="1"/>
</dbReference>
<dbReference type="Gene3D" id="1.10.260.40">
    <property type="entry name" value="lambda repressor-like DNA-binding domains"/>
    <property type="match status" value="1"/>
</dbReference>
<organism evidence="2 3">
    <name type="scientific">Actinacidiphila acididurans</name>
    <dbReference type="NCBI Taxonomy" id="2784346"/>
    <lineage>
        <taxon>Bacteria</taxon>
        <taxon>Bacillati</taxon>
        <taxon>Actinomycetota</taxon>
        <taxon>Actinomycetes</taxon>
        <taxon>Kitasatosporales</taxon>
        <taxon>Streptomycetaceae</taxon>
        <taxon>Actinacidiphila</taxon>
    </lineage>
</organism>
<dbReference type="InterPro" id="IPR001387">
    <property type="entry name" value="Cro/C1-type_HTH"/>
</dbReference>
<gene>
    <name evidence="2" type="ORF">ITX44_31140</name>
</gene>
<evidence type="ECO:0000259" key="1">
    <source>
        <dbReference type="SMART" id="SM00530"/>
    </source>
</evidence>
<feature type="domain" description="HTH cro/C1-type" evidence="1">
    <location>
        <begin position="9"/>
        <end position="81"/>
    </location>
</feature>
<dbReference type="InterPro" id="IPR010982">
    <property type="entry name" value="Lambda_DNA-bd_dom_sf"/>
</dbReference>
<dbReference type="Gene3D" id="3.30.450.180">
    <property type="match status" value="1"/>
</dbReference>
<keyword evidence="3" id="KW-1185">Reference proteome</keyword>
<reference evidence="2 3" key="1">
    <citation type="submission" date="2021-01" db="EMBL/GenBank/DDBJ databases">
        <title>Streptomyces acididurans sp. nov., isolated from a peat swamp forest soil.</title>
        <authorList>
            <person name="Chantavorakit T."/>
            <person name="Duangmal K."/>
        </authorList>
    </citation>
    <scope>NUCLEOTIDE SEQUENCE [LARGE SCALE GENOMIC DNA]</scope>
    <source>
        <strain evidence="2 3">KK5PA1</strain>
    </source>
</reference>
<evidence type="ECO:0000313" key="2">
    <source>
        <dbReference type="EMBL" id="MBM9508928.1"/>
    </source>
</evidence>
<name>A0ABS2U458_9ACTN</name>